<dbReference type="STRING" id="796925.A0A137NS78"/>
<evidence type="ECO:0000313" key="1">
    <source>
        <dbReference type="EMBL" id="KXN65619.1"/>
    </source>
</evidence>
<protein>
    <recommendedName>
        <fullName evidence="3">RNI-like protein</fullName>
    </recommendedName>
</protein>
<name>A0A137NS78_CONC2</name>
<dbReference type="GO" id="GO:0019005">
    <property type="term" value="C:SCF ubiquitin ligase complex"/>
    <property type="evidence" value="ECO:0007669"/>
    <property type="project" value="TreeGrafter"/>
</dbReference>
<dbReference type="SUPFAM" id="SSF52047">
    <property type="entry name" value="RNI-like"/>
    <property type="match status" value="1"/>
</dbReference>
<evidence type="ECO:0000313" key="2">
    <source>
        <dbReference type="Proteomes" id="UP000070444"/>
    </source>
</evidence>
<reference evidence="1 2" key="1">
    <citation type="journal article" date="2015" name="Genome Biol. Evol.">
        <title>Phylogenomic analyses indicate that early fungi evolved digesting cell walls of algal ancestors of land plants.</title>
        <authorList>
            <person name="Chang Y."/>
            <person name="Wang S."/>
            <person name="Sekimoto S."/>
            <person name="Aerts A.L."/>
            <person name="Choi C."/>
            <person name="Clum A."/>
            <person name="LaButti K.M."/>
            <person name="Lindquist E.A."/>
            <person name="Yee Ngan C."/>
            <person name="Ohm R.A."/>
            <person name="Salamov A.A."/>
            <person name="Grigoriev I.V."/>
            <person name="Spatafora J.W."/>
            <person name="Berbee M.L."/>
        </authorList>
    </citation>
    <scope>NUCLEOTIDE SEQUENCE [LARGE SCALE GENOMIC DNA]</scope>
    <source>
        <strain evidence="1 2">NRRL 28638</strain>
    </source>
</reference>
<proteinExistence type="predicted"/>
<dbReference type="AlphaFoldDB" id="A0A137NS78"/>
<dbReference type="PANTHER" id="PTHR13318">
    <property type="entry name" value="PARTNER OF PAIRED, ISOFORM B-RELATED"/>
    <property type="match status" value="1"/>
</dbReference>
<dbReference type="Proteomes" id="UP000070444">
    <property type="component" value="Unassembled WGS sequence"/>
</dbReference>
<dbReference type="OrthoDB" id="10257471at2759"/>
<accession>A0A137NS78</accession>
<sequence length="511" mass="59437">MTRVLRSAAKKSKKVKTYLQNRKDLIKFNTVCKKWNNLTNPIIHKTIKLDSRWDAEWQWKYKKDNNAAKINADVVECISNNAKHAHLVKEFKFNYKLNPQRAVEVFETFRSVRILTIEECDMSQDQFLGMISPLTQLQELTLSYLTIKNIIKKKTYKEAVQLPSSLKKLKLLYIILTNNPELFVQTINSHSNLVEFNTNSYPTMEFLEPFYKPYPSLLNFELDSDQPQTPLSLFTILEQNPQLASLKLSLEHWSSELVSHISTSLINLEELKLSRNEDCVTEDSEFFVKFSQPTKIKKLNLDWARLSNCSLNSILINCPHLEELDLNPCTYYKQPNSVEFLNLSNSPKLRKLAIDCDALGDGIFASVLLNSRNLNELSISLPSEWKKALKTIYEKCRKLEKLNILPPLRIHMLESDTLSQEFYETELFASNSKCKSTLMHITFIEFNVADFKAEYFKNFENLKSIKFPDQSKVSYDSLNPETEIDMGLWPGYRLLTTNIKDTIYDAELKRI</sequence>
<evidence type="ECO:0008006" key="3">
    <source>
        <dbReference type="Google" id="ProtNLM"/>
    </source>
</evidence>
<dbReference type="GO" id="GO:0031146">
    <property type="term" value="P:SCF-dependent proteasomal ubiquitin-dependent protein catabolic process"/>
    <property type="evidence" value="ECO:0007669"/>
    <property type="project" value="TreeGrafter"/>
</dbReference>
<dbReference type="Gene3D" id="3.80.10.10">
    <property type="entry name" value="Ribonuclease Inhibitor"/>
    <property type="match status" value="1"/>
</dbReference>
<dbReference type="EMBL" id="KQ964842">
    <property type="protein sequence ID" value="KXN65619.1"/>
    <property type="molecule type" value="Genomic_DNA"/>
</dbReference>
<dbReference type="InterPro" id="IPR032675">
    <property type="entry name" value="LRR_dom_sf"/>
</dbReference>
<gene>
    <name evidence="1" type="ORF">CONCODRAFT_12723</name>
</gene>
<organism evidence="1 2">
    <name type="scientific">Conidiobolus coronatus (strain ATCC 28846 / CBS 209.66 / NRRL 28638)</name>
    <name type="common">Delacroixia coronata</name>
    <dbReference type="NCBI Taxonomy" id="796925"/>
    <lineage>
        <taxon>Eukaryota</taxon>
        <taxon>Fungi</taxon>
        <taxon>Fungi incertae sedis</taxon>
        <taxon>Zoopagomycota</taxon>
        <taxon>Entomophthoromycotina</taxon>
        <taxon>Entomophthoromycetes</taxon>
        <taxon>Entomophthorales</taxon>
        <taxon>Ancylistaceae</taxon>
        <taxon>Conidiobolus</taxon>
    </lineage>
</organism>
<keyword evidence="2" id="KW-1185">Reference proteome</keyword>